<dbReference type="PANTHER" id="PTHR36115:SF10">
    <property type="entry name" value="RDD DOMAIN-CONTAINING PROTEIN"/>
    <property type="match status" value="1"/>
</dbReference>
<keyword evidence="4 6" id="KW-1133">Transmembrane helix</keyword>
<comment type="caution">
    <text evidence="8">The sequence shown here is derived from an EMBL/GenBank/DDBJ whole genome shotgun (WGS) entry which is preliminary data.</text>
</comment>
<keyword evidence="9" id="KW-1185">Reference proteome</keyword>
<evidence type="ECO:0000313" key="9">
    <source>
        <dbReference type="Proteomes" id="UP001172778"/>
    </source>
</evidence>
<keyword evidence="2" id="KW-1003">Cell membrane</keyword>
<feature type="transmembrane region" description="Helical" evidence="6">
    <location>
        <begin position="103"/>
        <end position="122"/>
    </location>
</feature>
<evidence type="ECO:0000256" key="4">
    <source>
        <dbReference type="ARBA" id="ARBA00022989"/>
    </source>
</evidence>
<evidence type="ECO:0000256" key="5">
    <source>
        <dbReference type="ARBA" id="ARBA00023136"/>
    </source>
</evidence>
<evidence type="ECO:0000313" key="8">
    <source>
        <dbReference type="EMBL" id="MDK2126320.1"/>
    </source>
</evidence>
<feature type="transmembrane region" description="Helical" evidence="6">
    <location>
        <begin position="16"/>
        <end position="40"/>
    </location>
</feature>
<reference evidence="8" key="1">
    <citation type="submission" date="2023-03" db="EMBL/GenBank/DDBJ databases">
        <title>Chitinimonas shenzhenensis gen. nov., sp. nov., a novel member of family Burkholderiaceae isolated from activated sludge collected in Shen Zhen, China.</title>
        <authorList>
            <person name="Wang X."/>
        </authorList>
    </citation>
    <scope>NUCLEOTIDE SEQUENCE</scope>
    <source>
        <strain evidence="8">DQS-5</strain>
    </source>
</reference>
<comment type="subcellular location">
    <subcellularLocation>
        <location evidence="1">Cell membrane</location>
        <topology evidence="1">Multi-pass membrane protein</topology>
    </subcellularLocation>
</comment>
<dbReference type="PANTHER" id="PTHR36115">
    <property type="entry name" value="PROLINE-RICH ANTIGEN HOMOLOG-RELATED"/>
    <property type="match status" value="1"/>
</dbReference>
<keyword evidence="3 6" id="KW-0812">Transmembrane</keyword>
<feature type="transmembrane region" description="Helical" evidence="6">
    <location>
        <begin position="128"/>
        <end position="146"/>
    </location>
</feature>
<dbReference type="EMBL" id="JARRAF010000035">
    <property type="protein sequence ID" value="MDK2126320.1"/>
    <property type="molecule type" value="Genomic_DNA"/>
</dbReference>
<keyword evidence="5 6" id="KW-0472">Membrane</keyword>
<gene>
    <name evidence="8" type="ORF">PZA18_19940</name>
</gene>
<dbReference type="Proteomes" id="UP001172778">
    <property type="component" value="Unassembled WGS sequence"/>
</dbReference>
<feature type="transmembrane region" description="Helical" evidence="6">
    <location>
        <begin position="52"/>
        <end position="71"/>
    </location>
</feature>
<dbReference type="RefSeq" id="WP_284102638.1">
    <property type="nucleotide sequence ID" value="NZ_JARRAF010000035.1"/>
</dbReference>
<name>A0ABT7E1Y2_9NEIS</name>
<protein>
    <submittedName>
        <fullName evidence="8">RDD family protein</fullName>
    </submittedName>
</protein>
<evidence type="ECO:0000256" key="3">
    <source>
        <dbReference type="ARBA" id="ARBA00022692"/>
    </source>
</evidence>
<accession>A0ABT7E1Y2</accession>
<dbReference type="InterPro" id="IPR010432">
    <property type="entry name" value="RDD"/>
</dbReference>
<dbReference type="Pfam" id="PF06271">
    <property type="entry name" value="RDD"/>
    <property type="match status" value="1"/>
</dbReference>
<feature type="domain" description="RDD" evidence="7">
    <location>
        <begin position="10"/>
        <end position="158"/>
    </location>
</feature>
<organism evidence="8 9">
    <name type="scientific">Parachitinimonas caeni</name>
    <dbReference type="NCBI Taxonomy" id="3031301"/>
    <lineage>
        <taxon>Bacteria</taxon>
        <taxon>Pseudomonadati</taxon>
        <taxon>Pseudomonadota</taxon>
        <taxon>Betaproteobacteria</taxon>
        <taxon>Neisseriales</taxon>
        <taxon>Chitinibacteraceae</taxon>
        <taxon>Parachitinimonas</taxon>
    </lineage>
</organism>
<evidence type="ECO:0000259" key="7">
    <source>
        <dbReference type="Pfam" id="PF06271"/>
    </source>
</evidence>
<evidence type="ECO:0000256" key="6">
    <source>
        <dbReference type="SAM" id="Phobius"/>
    </source>
</evidence>
<evidence type="ECO:0000256" key="2">
    <source>
        <dbReference type="ARBA" id="ARBA00022475"/>
    </source>
</evidence>
<evidence type="ECO:0000256" key="1">
    <source>
        <dbReference type="ARBA" id="ARBA00004651"/>
    </source>
</evidence>
<dbReference type="InterPro" id="IPR051791">
    <property type="entry name" value="Pra-immunoreactive"/>
</dbReference>
<proteinExistence type="predicted"/>
<sequence>MIPSYELKPAARWRRLVCLVYDSLLLAAVIFVAGMLFQLVIPAVSQSQPLRYGLFLFWLSAVYGYFARCWIRSGQTLAMKTWRIRLVTQEGCMLGFRQITYRFLIVLIAALPLLPAVMWAKHNPAERWVSWLAMIWFAFPYLWAFLDKEKQFLHDRLVGTYLVAVETKA</sequence>